<dbReference type="InterPro" id="IPR011990">
    <property type="entry name" value="TPR-like_helical_dom_sf"/>
</dbReference>
<dbReference type="PANTHER" id="PTHR47939:SF13">
    <property type="entry name" value="OS03G0201400 PROTEIN"/>
    <property type="match status" value="1"/>
</dbReference>
<dbReference type="EMBL" id="CAWUPB010001160">
    <property type="protein sequence ID" value="CAK7343662.1"/>
    <property type="molecule type" value="Genomic_DNA"/>
</dbReference>
<feature type="repeat" description="PPR" evidence="3">
    <location>
        <begin position="360"/>
        <end position="394"/>
    </location>
</feature>
<accession>A0AAV1S055</accession>
<evidence type="ECO:0000313" key="4">
    <source>
        <dbReference type="EMBL" id="CAK7343662.1"/>
    </source>
</evidence>
<dbReference type="Pfam" id="PF13812">
    <property type="entry name" value="PPR_3"/>
    <property type="match status" value="1"/>
</dbReference>
<dbReference type="NCBIfam" id="TIGR00756">
    <property type="entry name" value="PPR"/>
    <property type="match status" value="5"/>
</dbReference>
<feature type="repeat" description="PPR" evidence="3">
    <location>
        <begin position="395"/>
        <end position="429"/>
    </location>
</feature>
<dbReference type="AlphaFoldDB" id="A0AAV1S055"/>
<evidence type="ECO:0000256" key="2">
    <source>
        <dbReference type="ARBA" id="ARBA00022737"/>
    </source>
</evidence>
<sequence>MVRYTSKKSISFFLRKYRKWPYSPYKARWHRIFSQQQAMQSLKQSATKPPQQEEPIKPHVLSSLIHSFSIYNVEPTPKAYDFIIKTLVKTSQFHYIPSVLDHLENFENFEPPESIFSYLIEVYGSTDKTHEAIELFSRIPKFRCVPSVYSLNTLISVLCRNSKGLNLVPEIMLKSQAMNIRMEESTFQVLITALCRIKKVGSAIEMLNCMVNDGFTVNTEICSMLLSCLCEQKDVTKFEVMGFLEELRKLGFFPGMMDYSNVIRFLVKGKMGVDALHVLNQMKLDRIKPDIFCYTMVLHGMIEDGEYLKADELFDELLLFGLVPDVYTYNVYINGLCEQNNVEAGVKMLASMEELRCKPNLITYNILLKQLCKVGELSKAADLLREMGLKGIGQNMQTYRIMIDGLASNGKIVEACGFFEEAMDKGLLNQSLKVDDIICGLCQRDLSCKALELLEKMVSKNVSPGARAWKSLLLSSGFKLGFVETTLINLVGTSQTQLSNENAAVE</sequence>
<name>A0AAV1S055_9ROSI</name>
<dbReference type="Proteomes" id="UP001314170">
    <property type="component" value="Unassembled WGS sequence"/>
</dbReference>
<evidence type="ECO:0000256" key="1">
    <source>
        <dbReference type="ARBA" id="ARBA00007626"/>
    </source>
</evidence>
<dbReference type="Gene3D" id="1.25.40.10">
    <property type="entry name" value="Tetratricopeptide repeat domain"/>
    <property type="match status" value="5"/>
</dbReference>
<dbReference type="Pfam" id="PF13041">
    <property type="entry name" value="PPR_2"/>
    <property type="match status" value="1"/>
</dbReference>
<dbReference type="InterPro" id="IPR050667">
    <property type="entry name" value="PPR-containing_protein"/>
</dbReference>
<dbReference type="InterPro" id="IPR002885">
    <property type="entry name" value="PPR_rpt"/>
</dbReference>
<keyword evidence="5" id="KW-1185">Reference proteome</keyword>
<dbReference type="PROSITE" id="PS51375">
    <property type="entry name" value="PPR"/>
    <property type="match status" value="5"/>
</dbReference>
<evidence type="ECO:0000256" key="3">
    <source>
        <dbReference type="PROSITE-ProRule" id="PRU00708"/>
    </source>
</evidence>
<comment type="caution">
    <text evidence="4">The sequence shown here is derived from an EMBL/GenBank/DDBJ whole genome shotgun (WGS) entry which is preliminary data.</text>
</comment>
<feature type="repeat" description="PPR" evidence="3">
    <location>
        <begin position="290"/>
        <end position="324"/>
    </location>
</feature>
<feature type="repeat" description="PPR" evidence="3">
    <location>
        <begin position="183"/>
        <end position="217"/>
    </location>
</feature>
<evidence type="ECO:0008006" key="6">
    <source>
        <dbReference type="Google" id="ProtNLM"/>
    </source>
</evidence>
<feature type="repeat" description="PPR" evidence="3">
    <location>
        <begin position="325"/>
        <end position="359"/>
    </location>
</feature>
<dbReference type="Pfam" id="PF01535">
    <property type="entry name" value="PPR"/>
    <property type="match status" value="4"/>
</dbReference>
<organism evidence="4 5">
    <name type="scientific">Dovyalis caffra</name>
    <dbReference type="NCBI Taxonomy" id="77055"/>
    <lineage>
        <taxon>Eukaryota</taxon>
        <taxon>Viridiplantae</taxon>
        <taxon>Streptophyta</taxon>
        <taxon>Embryophyta</taxon>
        <taxon>Tracheophyta</taxon>
        <taxon>Spermatophyta</taxon>
        <taxon>Magnoliopsida</taxon>
        <taxon>eudicotyledons</taxon>
        <taxon>Gunneridae</taxon>
        <taxon>Pentapetalae</taxon>
        <taxon>rosids</taxon>
        <taxon>fabids</taxon>
        <taxon>Malpighiales</taxon>
        <taxon>Salicaceae</taxon>
        <taxon>Flacourtieae</taxon>
        <taxon>Dovyalis</taxon>
    </lineage>
</organism>
<dbReference type="PANTHER" id="PTHR47939">
    <property type="entry name" value="MEMBRANE-ASSOCIATED SALT-INDUCIBLE PROTEIN-LIKE"/>
    <property type="match status" value="1"/>
</dbReference>
<keyword evidence="2" id="KW-0677">Repeat</keyword>
<evidence type="ECO:0000313" key="5">
    <source>
        <dbReference type="Proteomes" id="UP001314170"/>
    </source>
</evidence>
<proteinExistence type="inferred from homology"/>
<protein>
    <recommendedName>
        <fullName evidence="6">Pentatricopeptide repeat-containing protein</fullName>
    </recommendedName>
</protein>
<reference evidence="4 5" key="1">
    <citation type="submission" date="2024-01" db="EMBL/GenBank/DDBJ databases">
        <authorList>
            <person name="Waweru B."/>
        </authorList>
    </citation>
    <scope>NUCLEOTIDE SEQUENCE [LARGE SCALE GENOMIC DNA]</scope>
</reference>
<gene>
    <name evidence="4" type="ORF">DCAF_LOCUS17425</name>
</gene>
<comment type="similarity">
    <text evidence="1">Belongs to the PPR family. P subfamily.</text>
</comment>